<evidence type="ECO:0000259" key="4">
    <source>
        <dbReference type="PROSITE" id="PS51465"/>
    </source>
</evidence>
<dbReference type="InterPro" id="IPR002350">
    <property type="entry name" value="Kazal_dom"/>
</dbReference>
<dbReference type="Gene3D" id="3.30.60.30">
    <property type="match status" value="2"/>
</dbReference>
<dbReference type="GO" id="GO:0005576">
    <property type="term" value="C:extracellular region"/>
    <property type="evidence" value="ECO:0007669"/>
    <property type="project" value="UniProtKB-SubCell"/>
</dbReference>
<dbReference type="InterPro" id="IPR036058">
    <property type="entry name" value="Kazal_dom_sf"/>
</dbReference>
<dbReference type="EMBL" id="FZQP02000360">
    <property type="protein sequence ID" value="VVC88603.1"/>
    <property type="molecule type" value="Genomic_DNA"/>
</dbReference>
<dbReference type="PROSITE" id="PS00282">
    <property type="entry name" value="KAZAL_1"/>
    <property type="match status" value="1"/>
</dbReference>
<dbReference type="AlphaFoldDB" id="A0A5E4PRR7"/>
<evidence type="ECO:0000256" key="3">
    <source>
        <dbReference type="ARBA" id="ARBA00023157"/>
    </source>
</evidence>
<evidence type="ECO:0000313" key="5">
    <source>
        <dbReference type="EMBL" id="VVC88603.1"/>
    </source>
</evidence>
<dbReference type="GO" id="GO:0004867">
    <property type="term" value="F:serine-type endopeptidase inhibitor activity"/>
    <property type="evidence" value="ECO:0007669"/>
    <property type="project" value="InterPro"/>
</dbReference>
<protein>
    <recommendedName>
        <fullName evidence="4">Kazal-like domain-containing protein</fullName>
    </recommendedName>
</protein>
<keyword evidence="2" id="KW-0964">Secreted</keyword>
<dbReference type="Proteomes" id="UP000324832">
    <property type="component" value="Unassembled WGS sequence"/>
</dbReference>
<accession>A0A5E4PRR7</accession>
<dbReference type="PANTHER" id="PTHR21179:SF0">
    <property type="entry name" value="SERINE PROTEASE INHIBITOR KAZAL-TYPE 4"/>
    <property type="match status" value="1"/>
</dbReference>
<evidence type="ECO:0000313" key="6">
    <source>
        <dbReference type="Proteomes" id="UP000324832"/>
    </source>
</evidence>
<proteinExistence type="predicted"/>
<gene>
    <name evidence="5" type="ORF">LSINAPIS_LOCUS1937</name>
</gene>
<name>A0A5E4PRR7_9NEOP</name>
<comment type="subcellular location">
    <subcellularLocation>
        <location evidence="1">Secreted</location>
    </subcellularLocation>
</comment>
<dbReference type="CDD" id="cd00104">
    <property type="entry name" value="KAZAL_FS"/>
    <property type="match status" value="1"/>
</dbReference>
<dbReference type="Pfam" id="PF00050">
    <property type="entry name" value="Kazal_1"/>
    <property type="match status" value="2"/>
</dbReference>
<reference evidence="5 6" key="1">
    <citation type="submission" date="2017-07" db="EMBL/GenBank/DDBJ databases">
        <authorList>
            <person name="Talla V."/>
            <person name="Backstrom N."/>
        </authorList>
    </citation>
    <scope>NUCLEOTIDE SEQUENCE [LARGE SCALE GENOMIC DNA]</scope>
</reference>
<keyword evidence="6" id="KW-1185">Reference proteome</keyword>
<keyword evidence="3" id="KW-1015">Disulfide bond</keyword>
<dbReference type="SMART" id="SM00280">
    <property type="entry name" value="KAZAL"/>
    <property type="match status" value="1"/>
</dbReference>
<organism evidence="5 6">
    <name type="scientific">Leptidea sinapis</name>
    <dbReference type="NCBI Taxonomy" id="189913"/>
    <lineage>
        <taxon>Eukaryota</taxon>
        <taxon>Metazoa</taxon>
        <taxon>Ecdysozoa</taxon>
        <taxon>Arthropoda</taxon>
        <taxon>Hexapoda</taxon>
        <taxon>Insecta</taxon>
        <taxon>Pterygota</taxon>
        <taxon>Neoptera</taxon>
        <taxon>Endopterygota</taxon>
        <taxon>Lepidoptera</taxon>
        <taxon>Glossata</taxon>
        <taxon>Ditrysia</taxon>
        <taxon>Papilionoidea</taxon>
        <taxon>Pieridae</taxon>
        <taxon>Dismorphiinae</taxon>
        <taxon>Leptidea</taxon>
    </lineage>
</organism>
<sequence>VLLLGVCLADLPRRPLCGCPFFIQYTCGTDHVTYNNICNLRCERPLKPRLDVAHSGRCHDHNPNSGCLIPHIYFPVCGTDEKTYDYKQCHLRKILVYLRIPKAKWIRNWSCYKLNAKLAFK</sequence>
<dbReference type="PROSITE" id="PS51465">
    <property type="entry name" value="KAZAL_2"/>
    <property type="match status" value="1"/>
</dbReference>
<dbReference type="InterPro" id="IPR039932">
    <property type="entry name" value="Spink4-like"/>
</dbReference>
<evidence type="ECO:0000256" key="2">
    <source>
        <dbReference type="ARBA" id="ARBA00022525"/>
    </source>
</evidence>
<feature type="non-terminal residue" evidence="5">
    <location>
        <position position="1"/>
    </location>
</feature>
<dbReference type="PANTHER" id="PTHR21179">
    <property type="entry name" value="SERINE-TYPE ENDOPEPTIDASE INHIBITOR"/>
    <property type="match status" value="1"/>
</dbReference>
<evidence type="ECO:0000256" key="1">
    <source>
        <dbReference type="ARBA" id="ARBA00004613"/>
    </source>
</evidence>
<feature type="domain" description="Kazal-like" evidence="4">
    <location>
        <begin position="11"/>
        <end position="60"/>
    </location>
</feature>
<dbReference type="SUPFAM" id="SSF100895">
    <property type="entry name" value="Kazal-type serine protease inhibitors"/>
    <property type="match status" value="2"/>
</dbReference>